<dbReference type="InterPro" id="IPR001304">
    <property type="entry name" value="C-type_lectin-like"/>
</dbReference>
<name>A0A2P2I878_9CRUS</name>
<keyword evidence="2" id="KW-1133">Transmembrane helix</keyword>
<dbReference type="InterPro" id="IPR016187">
    <property type="entry name" value="CTDL_fold"/>
</dbReference>
<evidence type="ECO:0000256" key="2">
    <source>
        <dbReference type="SAM" id="Phobius"/>
    </source>
</evidence>
<feature type="domain" description="C-type lectin" evidence="4">
    <location>
        <begin position="342"/>
        <end position="459"/>
    </location>
</feature>
<dbReference type="Pfam" id="PF00059">
    <property type="entry name" value="Lectin_C"/>
    <property type="match status" value="6"/>
</dbReference>
<feature type="chain" id="PRO_5015125247" evidence="3">
    <location>
        <begin position="18"/>
        <end position="1369"/>
    </location>
</feature>
<dbReference type="SMART" id="SM00034">
    <property type="entry name" value="CLECT"/>
    <property type="match status" value="7"/>
</dbReference>
<feature type="domain" description="C-type lectin" evidence="4">
    <location>
        <begin position="791"/>
        <end position="967"/>
    </location>
</feature>
<keyword evidence="1" id="KW-1015">Disulfide bond</keyword>
<dbReference type="Gene3D" id="3.10.100.10">
    <property type="entry name" value="Mannose-Binding Protein A, subunit A"/>
    <property type="match status" value="8"/>
</dbReference>
<reference evidence="5" key="1">
    <citation type="journal article" date="2018" name="Biosci. Biotechnol. Biochem.">
        <title>Polysaccharide hydrolase of the hadal zone amphipods Hirondellea gigas.</title>
        <authorList>
            <person name="Kobayashi H."/>
            <person name="Nagahama T."/>
            <person name="Arai W."/>
            <person name="Sasagawa Y."/>
            <person name="Umeda M."/>
            <person name="Hayashi T."/>
            <person name="Nikaido I."/>
            <person name="Watanabe H."/>
            <person name="Oguri K."/>
            <person name="Kitazato H."/>
            <person name="Fujioka K."/>
            <person name="Kido Y."/>
            <person name="Takami H."/>
        </authorList>
    </citation>
    <scope>NUCLEOTIDE SEQUENCE</scope>
    <source>
        <tissue evidence="5">Whole body</tissue>
    </source>
</reference>
<organism evidence="5">
    <name type="scientific">Hirondellea gigas</name>
    <dbReference type="NCBI Taxonomy" id="1518452"/>
    <lineage>
        <taxon>Eukaryota</taxon>
        <taxon>Metazoa</taxon>
        <taxon>Ecdysozoa</taxon>
        <taxon>Arthropoda</taxon>
        <taxon>Crustacea</taxon>
        <taxon>Multicrustacea</taxon>
        <taxon>Malacostraca</taxon>
        <taxon>Eumalacostraca</taxon>
        <taxon>Peracarida</taxon>
        <taxon>Amphipoda</taxon>
        <taxon>Amphilochidea</taxon>
        <taxon>Lysianassida</taxon>
        <taxon>Lysianassidira</taxon>
        <taxon>Lysianassoidea</taxon>
        <taxon>Lysianassidae</taxon>
        <taxon>Hirondellea</taxon>
    </lineage>
</organism>
<dbReference type="SUPFAM" id="SSF56436">
    <property type="entry name" value="C-type lectin-like"/>
    <property type="match status" value="7"/>
</dbReference>
<dbReference type="InterPro" id="IPR016186">
    <property type="entry name" value="C-type_lectin-like/link_sf"/>
</dbReference>
<keyword evidence="5" id="KW-0675">Receptor</keyword>
<evidence type="ECO:0000256" key="1">
    <source>
        <dbReference type="ARBA" id="ARBA00023157"/>
    </source>
</evidence>
<evidence type="ECO:0000259" key="4">
    <source>
        <dbReference type="PROSITE" id="PS50041"/>
    </source>
</evidence>
<dbReference type="InterPro" id="IPR018378">
    <property type="entry name" value="C-type_lectin_CS"/>
</dbReference>
<feature type="transmembrane region" description="Helical" evidence="2">
    <location>
        <begin position="1289"/>
        <end position="1310"/>
    </location>
</feature>
<dbReference type="CDD" id="cd00037">
    <property type="entry name" value="CLECT"/>
    <property type="match status" value="7"/>
</dbReference>
<feature type="domain" description="C-type lectin" evidence="4">
    <location>
        <begin position="1136"/>
        <end position="1249"/>
    </location>
</feature>
<protein>
    <submittedName>
        <fullName evidence="5">Macrophage mannose receptor 1-like</fullName>
    </submittedName>
</protein>
<keyword evidence="3" id="KW-0732">Signal</keyword>
<dbReference type="EMBL" id="IACF01004635">
    <property type="protein sequence ID" value="LAB70224.1"/>
    <property type="molecule type" value="mRNA"/>
</dbReference>
<dbReference type="PROSITE" id="PS00615">
    <property type="entry name" value="C_TYPE_LECTIN_1"/>
    <property type="match status" value="5"/>
</dbReference>
<feature type="domain" description="C-type lectin" evidence="4">
    <location>
        <begin position="25"/>
        <end position="149"/>
    </location>
</feature>
<sequence>MFTYALLILLYIGHGAGCKYNWAPFGGWCYYSSAVHDAETKLTFVDAEKQCRAMGAVLVSVQYQGENNFIASTIPARISDRSWIGLMKEGSNGEMRWTDGSQVVFLLTNTYSAAATPDVPATVCYSMDWQFNHKWTLGNCTEKLHFLCKLAMDVNHKNNYVNNCTNCTRRQTRDLTFFRRNLNAGFNQQTLPPHIIHHLGRIHDMFNNNNLNNGNNQREKQDNTFHNPFIRLGPNVIFHVPDHQGGNMHPLNSLFARYDDDRRNLVTEANNEIIYKTTTVNNMQSISDMDYTARLQTTDQQNNEDSTPSKTSQTRVRVRATTAYYDLNVLETGCIKNDDLYYLGSCYSVMQKEIGENDVASLCRSLHLSRVQAFPLTVDDLGENTYLTSQSERLDGPIWLGYNYNNGTYGWPGIKGHSSFTNWAKYEPVQLCVFASITPGRQGLWLTDQCSDRHKILCEYPRVNPPTAIPPIRRSLLFRQFCSPDWTHNPATRSCYKLMIDGGLPQRFAEQTCVQYGGHLVSVNSEQEERFIIGMSQVQNFPYTTIWTGLYLKNQEYLWLDGSASTYLNWKSGQPESHHGRENCVTTYKRTLLLSDNHCDSYFAYMCEAPQGMNVDSPLPPITPPPPAACPGQLGTLGWILHNNSYCYRIYSPIRDRVFPRSWSQARDYCRDQGGDLLSVANHEENSFILSMVYTLPDYVVWIGGFAGREVGFRWSDGSPFTFINWKIGEPNNFQDQESCVSLYPKTEAYWNDDNCGMKIGWICKVTIGGSTTPATTEQPTGHCSAGWVNTGNKCIQLNRTHLKFDDARNSCQGEGPGADLLSIKDFKEQMFAASLIGDLDETVWIGLRYTDTFVWSDQSTVHYTNWAPGEPNNNGEERPARPGSIMRHRIVFTVPIRFRNGWLSGRLSRPPLVLQHQRPKATSNHEPLLRRFRRSIAEDCVEMYSSMMNTKWNDVPCISRKYFICQKPLDPALETSSPPATCAAPYASYISEAGSCYKLVAQPKNWKEADEHCRREGAGLVSIETLTQNAFVYIQALETGISEMWTGFNSLQNPDQYVWSDMFPVLYTYWGESEPNTNDTGSHCVALSISGAGRWFSHSCLDDKPFICKYRENAIATPDTPSDGACPPGDWVDLGGSYCYSYEDKHKYPWRYASAKCTEKSASLVSIHSEDEMGLIAQMTSSSGEFIWNGLIRGEDNEFIWSDGTPYNYMNWYDHEPNSASEKCVEMFLGQRTWNDNDCWAVRAYMCKVLKLPPPSTDAPSASTGATPAYTSVTLSQRQQVSDELGRGGVVGVILACLVLGAAAALMLYSHRTKLRAQLLSLRTPTNSFDNALFNINASQVNPAVQFSNLTVPALEVTDATISLIEEE</sequence>
<evidence type="ECO:0000256" key="3">
    <source>
        <dbReference type="SAM" id="SignalP"/>
    </source>
</evidence>
<feature type="signal peptide" evidence="3">
    <location>
        <begin position="1"/>
        <end position="17"/>
    </location>
</feature>
<feature type="domain" description="C-type lectin" evidence="4">
    <location>
        <begin position="993"/>
        <end position="1110"/>
    </location>
</feature>
<evidence type="ECO:0000313" key="5">
    <source>
        <dbReference type="EMBL" id="LAB70224.1"/>
    </source>
</evidence>
<proteinExistence type="evidence at transcript level"/>
<keyword evidence="2" id="KW-0812">Transmembrane</keyword>
<feature type="domain" description="C-type lectin" evidence="4">
    <location>
        <begin position="643"/>
        <end position="765"/>
    </location>
</feature>
<dbReference type="PANTHER" id="PTHR22803">
    <property type="entry name" value="MANNOSE, PHOSPHOLIPASE, LECTIN RECEPTOR RELATED"/>
    <property type="match status" value="1"/>
</dbReference>
<feature type="domain" description="C-type lectin" evidence="4">
    <location>
        <begin position="491"/>
        <end position="608"/>
    </location>
</feature>
<keyword evidence="2" id="KW-0472">Membrane</keyword>
<dbReference type="PROSITE" id="PS50041">
    <property type="entry name" value="C_TYPE_LECTIN_2"/>
    <property type="match status" value="7"/>
</dbReference>
<accession>A0A2P2I878</accession>
<dbReference type="InterPro" id="IPR050111">
    <property type="entry name" value="C-type_lectin/snaclec_domain"/>
</dbReference>